<reference evidence="3" key="1">
    <citation type="journal article" date="2022" name="Biotechnol. Bioprocess Eng.">
        <title>Pan-genome Analysis Reveals Comparative Genomic Features of Central Metabolic Pathways in Methylorubrum extorquens.</title>
        <authorList>
            <person name="Lee G.M."/>
            <person name="Scott-Nevros Z.K."/>
            <person name="Lee S.-M."/>
            <person name="Kim D."/>
        </authorList>
    </citation>
    <scope>NUCLEOTIDE SEQUENCE</scope>
    <source>
        <strain evidence="3">ATCC 55366</strain>
    </source>
</reference>
<dbReference type="EMBL" id="CP073633">
    <property type="protein sequence ID" value="WHQ71896.1"/>
    <property type="molecule type" value="Genomic_DNA"/>
</dbReference>
<accession>A0AAX3WKG7</accession>
<evidence type="ECO:0000256" key="2">
    <source>
        <dbReference type="SAM" id="SignalP"/>
    </source>
</evidence>
<name>A0AAX3WKG7_METEX</name>
<sequence>MRRSFLAVALSAALVTTPSAWAASDTTPAAPQETAAQNPATKDPATKGTAPDASDLLFEQPQMKNTAPGSTLTYDYARRSGIERGPYGPPLSDAIKLTVEPGKSAESRDIRVQMFSGGNRLPAGPFTDMPGNPVLSLFLENHLKGLASLLEANPRYIKNAIRKGLREKATVTPMQVSFKGRTVEGWRVEMKPFAGDPQSERMRGFETITYTFVVAPDVPGEIVSIQARALKPDGGELLEERLDYDQKDS</sequence>
<feature type="compositionally biased region" description="Low complexity" evidence="1">
    <location>
        <begin position="26"/>
        <end position="41"/>
    </location>
</feature>
<dbReference type="Proteomes" id="UP001223720">
    <property type="component" value="Chromosome"/>
</dbReference>
<proteinExistence type="predicted"/>
<evidence type="ECO:0000313" key="4">
    <source>
        <dbReference type="Proteomes" id="UP001223720"/>
    </source>
</evidence>
<feature type="region of interest" description="Disordered" evidence="1">
    <location>
        <begin position="20"/>
        <end position="52"/>
    </location>
</feature>
<protein>
    <submittedName>
        <fullName evidence="3">Uncharacterized protein</fullName>
    </submittedName>
</protein>
<keyword evidence="2" id="KW-0732">Signal</keyword>
<feature type="signal peptide" evidence="2">
    <location>
        <begin position="1"/>
        <end position="22"/>
    </location>
</feature>
<dbReference type="RefSeq" id="WP_076644042.1">
    <property type="nucleotide sequence ID" value="NZ_BJVP01000002.1"/>
</dbReference>
<dbReference type="AlphaFoldDB" id="A0AAX3WKG7"/>
<gene>
    <name evidence="3" type="ORF">KEC54_10290</name>
</gene>
<organism evidence="3 4">
    <name type="scientific">Methylorubrum extorquens</name>
    <name type="common">Methylobacterium dichloromethanicum</name>
    <name type="synonym">Methylobacterium extorquens</name>
    <dbReference type="NCBI Taxonomy" id="408"/>
    <lineage>
        <taxon>Bacteria</taxon>
        <taxon>Pseudomonadati</taxon>
        <taxon>Pseudomonadota</taxon>
        <taxon>Alphaproteobacteria</taxon>
        <taxon>Hyphomicrobiales</taxon>
        <taxon>Methylobacteriaceae</taxon>
        <taxon>Methylorubrum</taxon>
    </lineage>
</organism>
<evidence type="ECO:0000256" key="1">
    <source>
        <dbReference type="SAM" id="MobiDB-lite"/>
    </source>
</evidence>
<feature type="chain" id="PRO_5043757940" evidence="2">
    <location>
        <begin position="23"/>
        <end position="249"/>
    </location>
</feature>
<evidence type="ECO:0000313" key="3">
    <source>
        <dbReference type="EMBL" id="WHQ71896.1"/>
    </source>
</evidence>